<dbReference type="InterPro" id="IPR053745">
    <property type="entry name" value="Viral_Tail_Comp_sf"/>
</dbReference>
<dbReference type="Proteomes" id="UP001208690">
    <property type="component" value="Unassembled WGS sequence"/>
</dbReference>
<keyword evidence="2" id="KW-1185">Reference proteome</keyword>
<reference evidence="1 2" key="1">
    <citation type="submission" date="2022-04" db="EMBL/GenBank/DDBJ databases">
        <title>Roseobacter sp. WL0113 is a bacterium isolated from neritic sediment.</title>
        <authorList>
            <person name="Wang L."/>
            <person name="He W."/>
            <person name="Zhang D.-F."/>
        </authorList>
    </citation>
    <scope>NUCLEOTIDE SEQUENCE [LARGE SCALE GENOMIC DNA]</scope>
    <source>
        <strain evidence="1 2">WL0113</strain>
    </source>
</reference>
<dbReference type="Pfam" id="PF11367">
    <property type="entry name" value="Tail_completion_gp17"/>
    <property type="match status" value="1"/>
</dbReference>
<dbReference type="RefSeq" id="WP_263843451.1">
    <property type="nucleotide sequence ID" value="NZ_JALIEB010000003.1"/>
</dbReference>
<comment type="caution">
    <text evidence="1">The sequence shown here is derived from an EMBL/GenBank/DDBJ whole genome shotgun (WGS) entry which is preliminary data.</text>
</comment>
<accession>A0ABT3BC43</accession>
<sequence length="136" mass="14626">MSYAMSGALQSAIYDALINNAAVAALVGPHVYDAVPSGLVPETYVSLGHEQVRDASDQTGDGALHDIEILVTTRQPGFAGAKAVAAAISDALRDADLALSRGRLVFLRFLRADARRIDDNTGREVRMRFRARVDDE</sequence>
<gene>
    <name evidence="1" type="ORF">MUB52_06820</name>
</gene>
<dbReference type="Gene3D" id="3.30.2000.30">
    <property type="match status" value="1"/>
</dbReference>
<protein>
    <submittedName>
        <fullName evidence="1">DUF3168 domain-containing protein</fullName>
    </submittedName>
</protein>
<organism evidence="1 2">
    <name type="scientific">Roseobacter sinensis</name>
    <dbReference type="NCBI Taxonomy" id="2931391"/>
    <lineage>
        <taxon>Bacteria</taxon>
        <taxon>Pseudomonadati</taxon>
        <taxon>Pseudomonadota</taxon>
        <taxon>Alphaproteobacteria</taxon>
        <taxon>Rhodobacterales</taxon>
        <taxon>Roseobacteraceae</taxon>
        <taxon>Roseobacter</taxon>
    </lineage>
</organism>
<evidence type="ECO:0000313" key="1">
    <source>
        <dbReference type="EMBL" id="MCV3271135.1"/>
    </source>
</evidence>
<dbReference type="EMBL" id="JALIEB010000003">
    <property type="protein sequence ID" value="MCV3271135.1"/>
    <property type="molecule type" value="Genomic_DNA"/>
</dbReference>
<name>A0ABT3BC43_9RHOB</name>
<dbReference type="InterPro" id="IPR021508">
    <property type="entry name" value="Gp17-like"/>
</dbReference>
<proteinExistence type="predicted"/>
<evidence type="ECO:0000313" key="2">
    <source>
        <dbReference type="Proteomes" id="UP001208690"/>
    </source>
</evidence>